<evidence type="ECO:0000256" key="3">
    <source>
        <dbReference type="ARBA" id="ARBA00022989"/>
    </source>
</evidence>
<gene>
    <name evidence="7" type="ORF">B841_04995</name>
</gene>
<dbReference type="PROSITE" id="PS50850">
    <property type="entry name" value="MFS"/>
    <property type="match status" value="1"/>
</dbReference>
<name>S5STK1_9CORY</name>
<organism evidence="7 8">
    <name type="scientific">Corynebacterium maris DSM 45190</name>
    <dbReference type="NCBI Taxonomy" id="1224163"/>
    <lineage>
        <taxon>Bacteria</taxon>
        <taxon>Bacillati</taxon>
        <taxon>Actinomycetota</taxon>
        <taxon>Actinomycetes</taxon>
        <taxon>Mycobacteriales</taxon>
        <taxon>Corynebacteriaceae</taxon>
        <taxon>Corynebacterium</taxon>
    </lineage>
</organism>
<feature type="domain" description="Major facilitator superfamily (MFS) profile" evidence="6">
    <location>
        <begin position="28"/>
        <end position="415"/>
    </location>
</feature>
<evidence type="ECO:0000256" key="5">
    <source>
        <dbReference type="SAM" id="Phobius"/>
    </source>
</evidence>
<dbReference type="Gene3D" id="1.20.1250.20">
    <property type="entry name" value="MFS general substrate transporter like domains"/>
    <property type="match status" value="2"/>
</dbReference>
<keyword evidence="4 5" id="KW-0472">Membrane</keyword>
<dbReference type="RefSeq" id="WP_020934407.1">
    <property type="nucleotide sequence ID" value="NC_021915.1"/>
</dbReference>
<evidence type="ECO:0000256" key="4">
    <source>
        <dbReference type="ARBA" id="ARBA00023136"/>
    </source>
</evidence>
<dbReference type="GO" id="GO:0046943">
    <property type="term" value="F:carboxylic acid transmembrane transporter activity"/>
    <property type="evidence" value="ECO:0007669"/>
    <property type="project" value="TreeGrafter"/>
</dbReference>
<keyword evidence="3 5" id="KW-1133">Transmembrane helix</keyword>
<feature type="transmembrane region" description="Helical" evidence="5">
    <location>
        <begin position="94"/>
        <end position="113"/>
    </location>
</feature>
<proteinExistence type="predicted"/>
<feature type="transmembrane region" description="Helical" evidence="5">
    <location>
        <begin position="28"/>
        <end position="50"/>
    </location>
</feature>
<dbReference type="InterPro" id="IPR036259">
    <property type="entry name" value="MFS_trans_sf"/>
</dbReference>
<dbReference type="eggNOG" id="COG2271">
    <property type="taxonomic scope" value="Bacteria"/>
</dbReference>
<feature type="transmembrane region" description="Helical" evidence="5">
    <location>
        <begin position="236"/>
        <end position="261"/>
    </location>
</feature>
<feature type="transmembrane region" description="Helical" evidence="5">
    <location>
        <begin position="302"/>
        <end position="320"/>
    </location>
</feature>
<dbReference type="PANTHER" id="PTHR23508">
    <property type="entry name" value="CARBOXYLIC ACID TRANSPORTER PROTEIN HOMOLOG"/>
    <property type="match status" value="1"/>
</dbReference>
<feature type="transmembrane region" description="Helical" evidence="5">
    <location>
        <begin position="62"/>
        <end position="82"/>
    </location>
</feature>
<dbReference type="CDD" id="cd17325">
    <property type="entry name" value="MFS_MdtG_SLC18_like"/>
    <property type="match status" value="1"/>
</dbReference>
<feature type="transmembrane region" description="Helical" evidence="5">
    <location>
        <begin position="119"/>
        <end position="142"/>
    </location>
</feature>
<dbReference type="InterPro" id="IPR011701">
    <property type="entry name" value="MFS"/>
</dbReference>
<accession>S5STK1</accession>
<dbReference type="PANTHER" id="PTHR23508:SF10">
    <property type="entry name" value="CARBOXYLIC ACID TRANSPORTER PROTEIN HOMOLOG"/>
    <property type="match status" value="1"/>
</dbReference>
<dbReference type="SUPFAM" id="SSF103473">
    <property type="entry name" value="MFS general substrate transporter"/>
    <property type="match status" value="1"/>
</dbReference>
<dbReference type="InterPro" id="IPR020846">
    <property type="entry name" value="MFS_dom"/>
</dbReference>
<feature type="transmembrane region" description="Helical" evidence="5">
    <location>
        <begin position="326"/>
        <end position="347"/>
    </location>
</feature>
<comment type="subcellular location">
    <subcellularLocation>
        <location evidence="1">Cell membrane</location>
        <topology evidence="1">Multi-pass membrane protein</topology>
    </subcellularLocation>
</comment>
<keyword evidence="8" id="KW-1185">Reference proteome</keyword>
<dbReference type="HOGENOM" id="CLU_001265_5_13_11"/>
<dbReference type="KEGG" id="cmd:B841_04995"/>
<dbReference type="AlphaFoldDB" id="S5STK1"/>
<feature type="transmembrane region" description="Helical" evidence="5">
    <location>
        <begin position="187"/>
        <end position="205"/>
    </location>
</feature>
<protein>
    <submittedName>
        <fullName evidence="7">Major facilitator family transporter</fullName>
    </submittedName>
</protein>
<reference evidence="7 8" key="1">
    <citation type="submission" date="2012-11" db="EMBL/GenBank/DDBJ databases">
        <title>The complete genome sequence of Corynebacterium maris Coryn-1 (=DSM 45190).</title>
        <authorList>
            <person name="Schaffert L."/>
            <person name="Albersmeier A."/>
            <person name="Kalinowski J."/>
            <person name="Ruckert C."/>
        </authorList>
    </citation>
    <scope>NUCLEOTIDE SEQUENCE [LARGE SCALE GENOMIC DNA]</scope>
    <source>
        <strain evidence="8">Coryn-1</strain>
    </source>
</reference>
<dbReference type="PATRIC" id="fig|1224163.3.peg.999"/>
<dbReference type="EMBL" id="CP003924">
    <property type="protein sequence ID" value="AGS34474.1"/>
    <property type="molecule type" value="Genomic_DNA"/>
</dbReference>
<dbReference type="OrthoDB" id="9810492at2"/>
<evidence type="ECO:0000313" key="7">
    <source>
        <dbReference type="EMBL" id="AGS34474.1"/>
    </source>
</evidence>
<dbReference type="GO" id="GO:0005886">
    <property type="term" value="C:plasma membrane"/>
    <property type="evidence" value="ECO:0007669"/>
    <property type="project" value="UniProtKB-SubCell"/>
</dbReference>
<feature type="transmembrane region" description="Helical" evidence="5">
    <location>
        <begin position="267"/>
        <end position="290"/>
    </location>
</feature>
<evidence type="ECO:0000259" key="6">
    <source>
        <dbReference type="PROSITE" id="PS50850"/>
    </source>
</evidence>
<evidence type="ECO:0000256" key="2">
    <source>
        <dbReference type="ARBA" id="ARBA00022692"/>
    </source>
</evidence>
<sequence>MSTRSTITPPTDSRKSGSTGFWTYENKLVTVFFFAVGLVFFDRLIINFLMPFIQEDLGLTNAQVGQLAGAAALTWSIASIVGGRISDRVKSKRFYLVALLVAFSVVSFTQGFVGTFVHLIILRLMMGLFEGPTIPVTQSVLAMESSPHRRGFNLGFTMNTANGLFGGVLAPIVIVALANIFDWRTAFFFTIVPGLLMAFVIWKVMREPRATTVEAAEYGAPDHEGGLREVLRNRNVWLSIVMFSGFMVYLISLQVFGPLYITGVHGWTVSSMSLILAAFGVGTAVWGFVVPLISDKIGRKPTAVFFGLMSALAPLAIVFVEEPGLMGAAVFVFAAGMGVGGLAMSVIPAESVRPAVAGLAVGLPVGVGEFIGGFLNPVITGAVADQYGLASALFISSGGALVATFFALFLKESAPSKVSDSTAAARQSS</sequence>
<dbReference type="Pfam" id="PF07690">
    <property type="entry name" value="MFS_1"/>
    <property type="match status" value="1"/>
</dbReference>
<keyword evidence="2 5" id="KW-0812">Transmembrane</keyword>
<feature type="transmembrane region" description="Helical" evidence="5">
    <location>
        <begin position="354"/>
        <end position="375"/>
    </location>
</feature>
<feature type="transmembrane region" description="Helical" evidence="5">
    <location>
        <begin position="387"/>
        <end position="410"/>
    </location>
</feature>
<evidence type="ECO:0000313" key="8">
    <source>
        <dbReference type="Proteomes" id="UP000015388"/>
    </source>
</evidence>
<evidence type="ECO:0000256" key="1">
    <source>
        <dbReference type="ARBA" id="ARBA00004651"/>
    </source>
</evidence>
<dbReference type="Proteomes" id="UP000015388">
    <property type="component" value="Chromosome"/>
</dbReference>
<dbReference type="STRING" id="1224163.B841_04995"/>
<feature type="transmembrane region" description="Helical" evidence="5">
    <location>
        <begin position="163"/>
        <end position="181"/>
    </location>
</feature>